<evidence type="ECO:0000256" key="6">
    <source>
        <dbReference type="ARBA" id="ARBA00022840"/>
    </source>
</evidence>
<comment type="similarity">
    <text evidence="2">Belongs to the ABC transporter superfamily.</text>
</comment>
<dbReference type="InterPro" id="IPR013563">
    <property type="entry name" value="Oligopep_ABC_C"/>
</dbReference>
<evidence type="ECO:0000256" key="4">
    <source>
        <dbReference type="ARBA" id="ARBA00022475"/>
    </source>
</evidence>
<reference evidence="11 12" key="1">
    <citation type="submission" date="2015-01" db="EMBL/GenBank/DDBJ databases">
        <title>Vibrio sp. C94 JCM 19241 whole genome shotgun sequence.</title>
        <authorList>
            <person name="Sawabe T."/>
            <person name="Meirelles P."/>
            <person name="Feng G."/>
            <person name="Sayaka M."/>
            <person name="Hattori M."/>
            <person name="Ohkuma M."/>
        </authorList>
    </citation>
    <scope>NUCLEOTIDE SEQUENCE [LARGE SCALE GENOMIC DNA]</scope>
    <source>
        <strain evidence="12">JCM 19241</strain>
    </source>
</reference>
<sequence length="324" mass="35380">MLLSVKDLRIQFNNFSSSVFAVNGCSFELDEGEILGLVGESGCGKSLTSTACLGLLPDNADVTGTISLAGQDLSSLDSAKWAEVRGRDIAMIFQNPMTALNPYFSIERQMLDIILAHQNIGKKAARIEALKLLEMVHLPEPEVALKKYPHQFSGGQLQRIMIAIALSCKPKVLIADEPTTALDVTIQAQIILLLRELAEKNNISILFITHDLSVVASLCDRVAVMYAGRIVEQGNVKSVFDNPLHPYTCGLLNSVPAIGSEHELYAIPGSVPDMKKKLVGCAFASRCHKATDTCQEQYPEVEKYSGYEIACHHHQDINKNVISA</sequence>
<keyword evidence="4" id="KW-1003">Cell membrane</keyword>
<evidence type="ECO:0000313" key="11">
    <source>
        <dbReference type="EMBL" id="GAM75265.1"/>
    </source>
</evidence>
<accession>A0A0B8Q6I7</accession>
<dbReference type="GO" id="GO:0005886">
    <property type="term" value="C:plasma membrane"/>
    <property type="evidence" value="ECO:0007669"/>
    <property type="project" value="UniProtKB-SubCell"/>
</dbReference>
<dbReference type="Pfam" id="PF08352">
    <property type="entry name" value="oligo_HPY"/>
    <property type="match status" value="1"/>
</dbReference>
<proteinExistence type="inferred from homology"/>
<comment type="subcellular location">
    <subcellularLocation>
        <location evidence="1">Cell inner membrane</location>
        <topology evidence="1">Peripheral membrane protein</topology>
    </subcellularLocation>
</comment>
<dbReference type="PROSITE" id="PS00211">
    <property type="entry name" value="ABC_TRANSPORTER_1"/>
    <property type="match status" value="1"/>
</dbReference>
<keyword evidence="6 11" id="KW-0067">ATP-binding</keyword>
<dbReference type="InterPro" id="IPR003439">
    <property type="entry name" value="ABC_transporter-like_ATP-bd"/>
</dbReference>
<dbReference type="GO" id="GO:0055085">
    <property type="term" value="P:transmembrane transport"/>
    <property type="evidence" value="ECO:0007669"/>
    <property type="project" value="UniProtKB-ARBA"/>
</dbReference>
<evidence type="ECO:0000256" key="2">
    <source>
        <dbReference type="ARBA" id="ARBA00005417"/>
    </source>
</evidence>
<dbReference type="EMBL" id="BBSC01000003">
    <property type="protein sequence ID" value="GAM75265.1"/>
    <property type="molecule type" value="Genomic_DNA"/>
</dbReference>
<evidence type="ECO:0000256" key="1">
    <source>
        <dbReference type="ARBA" id="ARBA00004417"/>
    </source>
</evidence>
<feature type="domain" description="ABC transporter" evidence="10">
    <location>
        <begin position="3"/>
        <end position="252"/>
    </location>
</feature>
<dbReference type="EC" id="7.4.2.9" evidence="8"/>
<dbReference type="InterPro" id="IPR003593">
    <property type="entry name" value="AAA+_ATPase"/>
</dbReference>
<keyword evidence="5" id="KW-0547">Nucleotide-binding</keyword>
<keyword evidence="3" id="KW-0813">Transport</keyword>
<dbReference type="GO" id="GO:0015833">
    <property type="term" value="P:peptide transport"/>
    <property type="evidence" value="ECO:0007669"/>
    <property type="project" value="InterPro"/>
</dbReference>
<evidence type="ECO:0000256" key="5">
    <source>
        <dbReference type="ARBA" id="ARBA00022741"/>
    </source>
</evidence>
<evidence type="ECO:0000313" key="12">
    <source>
        <dbReference type="Proteomes" id="UP000031666"/>
    </source>
</evidence>
<evidence type="ECO:0000256" key="9">
    <source>
        <dbReference type="ARBA" id="ARBA00047356"/>
    </source>
</evidence>
<dbReference type="FunFam" id="3.40.50.300:FF:000016">
    <property type="entry name" value="Oligopeptide ABC transporter ATP-binding component"/>
    <property type="match status" value="1"/>
</dbReference>
<reference evidence="11 12" key="2">
    <citation type="submission" date="2015-01" db="EMBL/GenBank/DDBJ databases">
        <authorList>
            <consortium name="NBRP consortium"/>
            <person name="Sawabe T."/>
            <person name="Meirelles P."/>
            <person name="Feng G."/>
            <person name="Sayaka M."/>
            <person name="Hattori M."/>
            <person name="Ohkuma M."/>
        </authorList>
    </citation>
    <scope>NUCLEOTIDE SEQUENCE [LARGE SCALE GENOMIC DNA]</scope>
    <source>
        <strain evidence="12">JCM 19241</strain>
    </source>
</reference>
<comment type="catalytic activity">
    <reaction evidence="9">
        <text>a dipeptide(out) + ATP + H2O = a dipeptide(in) + ADP + phosphate + H(+)</text>
        <dbReference type="Rhea" id="RHEA:23120"/>
        <dbReference type="ChEBI" id="CHEBI:15377"/>
        <dbReference type="ChEBI" id="CHEBI:15378"/>
        <dbReference type="ChEBI" id="CHEBI:30616"/>
        <dbReference type="ChEBI" id="CHEBI:43474"/>
        <dbReference type="ChEBI" id="CHEBI:90799"/>
        <dbReference type="ChEBI" id="CHEBI:456216"/>
        <dbReference type="EC" id="7.4.2.9"/>
    </reaction>
</comment>
<evidence type="ECO:0000256" key="8">
    <source>
        <dbReference type="ARBA" id="ARBA00038852"/>
    </source>
</evidence>
<dbReference type="Pfam" id="PF00005">
    <property type="entry name" value="ABC_tran"/>
    <property type="match status" value="1"/>
</dbReference>
<dbReference type="CDD" id="cd03257">
    <property type="entry name" value="ABC_NikE_OppD_transporters"/>
    <property type="match status" value="1"/>
</dbReference>
<dbReference type="NCBIfam" id="TIGR01727">
    <property type="entry name" value="oligo_HPY"/>
    <property type="match status" value="1"/>
</dbReference>
<keyword evidence="7" id="KW-0472">Membrane</keyword>
<evidence type="ECO:0000256" key="3">
    <source>
        <dbReference type="ARBA" id="ARBA00022448"/>
    </source>
</evidence>
<comment type="caution">
    <text evidence="11">The sequence shown here is derived from an EMBL/GenBank/DDBJ whole genome shotgun (WGS) entry which is preliminary data.</text>
</comment>
<organism evidence="11 12">
    <name type="scientific">Vibrio ishigakensis</name>
    <dbReference type="NCBI Taxonomy" id="1481914"/>
    <lineage>
        <taxon>Bacteria</taxon>
        <taxon>Pseudomonadati</taxon>
        <taxon>Pseudomonadota</taxon>
        <taxon>Gammaproteobacteria</taxon>
        <taxon>Vibrionales</taxon>
        <taxon>Vibrionaceae</taxon>
        <taxon>Vibrio</taxon>
    </lineage>
</organism>
<dbReference type="GO" id="GO:0005524">
    <property type="term" value="F:ATP binding"/>
    <property type="evidence" value="ECO:0007669"/>
    <property type="project" value="UniProtKB-KW"/>
</dbReference>
<dbReference type="STRING" id="1481914.JCM19241_1608"/>
<dbReference type="SUPFAM" id="SSF52540">
    <property type="entry name" value="P-loop containing nucleoside triphosphate hydrolases"/>
    <property type="match status" value="1"/>
</dbReference>
<dbReference type="InterPro" id="IPR017871">
    <property type="entry name" value="ABC_transporter-like_CS"/>
</dbReference>
<dbReference type="Gene3D" id="3.40.50.300">
    <property type="entry name" value="P-loop containing nucleotide triphosphate hydrolases"/>
    <property type="match status" value="1"/>
</dbReference>
<name>A0A0B8Q6I7_9VIBR</name>
<dbReference type="Proteomes" id="UP000031666">
    <property type="component" value="Unassembled WGS sequence"/>
</dbReference>
<dbReference type="InterPro" id="IPR050388">
    <property type="entry name" value="ABC_Ni/Peptide_Import"/>
</dbReference>
<dbReference type="PANTHER" id="PTHR43297">
    <property type="entry name" value="OLIGOPEPTIDE TRANSPORT ATP-BINDING PROTEIN APPD"/>
    <property type="match status" value="1"/>
</dbReference>
<evidence type="ECO:0000259" key="10">
    <source>
        <dbReference type="PROSITE" id="PS50893"/>
    </source>
</evidence>
<dbReference type="AlphaFoldDB" id="A0A0B8Q6I7"/>
<dbReference type="InterPro" id="IPR027417">
    <property type="entry name" value="P-loop_NTPase"/>
</dbReference>
<dbReference type="GO" id="GO:0016887">
    <property type="term" value="F:ATP hydrolysis activity"/>
    <property type="evidence" value="ECO:0007669"/>
    <property type="project" value="InterPro"/>
</dbReference>
<dbReference type="PANTHER" id="PTHR43297:SF2">
    <property type="entry name" value="DIPEPTIDE TRANSPORT ATP-BINDING PROTEIN DPPD"/>
    <property type="match status" value="1"/>
</dbReference>
<dbReference type="PROSITE" id="PS50893">
    <property type="entry name" value="ABC_TRANSPORTER_2"/>
    <property type="match status" value="1"/>
</dbReference>
<gene>
    <name evidence="11" type="ORF">JCM19241_1608</name>
</gene>
<dbReference type="SMART" id="SM00382">
    <property type="entry name" value="AAA"/>
    <property type="match status" value="1"/>
</dbReference>
<protein>
    <recommendedName>
        <fullName evidence="8">ABC-type dipeptide transporter</fullName>
        <ecNumber evidence="8">7.4.2.9</ecNumber>
    </recommendedName>
</protein>
<evidence type="ECO:0000256" key="7">
    <source>
        <dbReference type="ARBA" id="ARBA00023136"/>
    </source>
</evidence>